<evidence type="ECO:0000313" key="2">
    <source>
        <dbReference type="Proteomes" id="UP000250235"/>
    </source>
</evidence>
<evidence type="ECO:0000313" key="1">
    <source>
        <dbReference type="EMBL" id="KZV42674.1"/>
    </source>
</evidence>
<gene>
    <name evidence="1" type="ORF">F511_25157</name>
</gene>
<name>A0A2Z7C722_9LAMI</name>
<reference evidence="1 2" key="1">
    <citation type="journal article" date="2015" name="Proc. Natl. Acad. Sci. U.S.A.">
        <title>The resurrection genome of Boea hygrometrica: A blueprint for survival of dehydration.</title>
        <authorList>
            <person name="Xiao L."/>
            <person name="Yang G."/>
            <person name="Zhang L."/>
            <person name="Yang X."/>
            <person name="Zhao S."/>
            <person name="Ji Z."/>
            <person name="Zhou Q."/>
            <person name="Hu M."/>
            <person name="Wang Y."/>
            <person name="Chen M."/>
            <person name="Xu Y."/>
            <person name="Jin H."/>
            <person name="Xiao X."/>
            <person name="Hu G."/>
            <person name="Bao F."/>
            <person name="Hu Y."/>
            <person name="Wan P."/>
            <person name="Li L."/>
            <person name="Deng X."/>
            <person name="Kuang T."/>
            <person name="Xiang C."/>
            <person name="Zhu J.K."/>
            <person name="Oliver M.J."/>
            <person name="He Y."/>
        </authorList>
    </citation>
    <scope>NUCLEOTIDE SEQUENCE [LARGE SCALE GENOMIC DNA]</scope>
    <source>
        <strain evidence="2">cv. XS01</strain>
    </source>
</reference>
<dbReference type="EMBL" id="KQ998973">
    <property type="protein sequence ID" value="KZV42674.1"/>
    <property type="molecule type" value="Genomic_DNA"/>
</dbReference>
<proteinExistence type="predicted"/>
<sequence length="58" mass="6403">MAIQAHGYEFQIKYKAGALNGVADALSRCVDTDLNSISIPQWDGLEEIKEAVKLDPRL</sequence>
<protein>
    <submittedName>
        <fullName evidence="1">Uncharacterized protein</fullName>
    </submittedName>
</protein>
<organism evidence="1 2">
    <name type="scientific">Dorcoceras hygrometricum</name>
    <dbReference type="NCBI Taxonomy" id="472368"/>
    <lineage>
        <taxon>Eukaryota</taxon>
        <taxon>Viridiplantae</taxon>
        <taxon>Streptophyta</taxon>
        <taxon>Embryophyta</taxon>
        <taxon>Tracheophyta</taxon>
        <taxon>Spermatophyta</taxon>
        <taxon>Magnoliopsida</taxon>
        <taxon>eudicotyledons</taxon>
        <taxon>Gunneridae</taxon>
        <taxon>Pentapetalae</taxon>
        <taxon>asterids</taxon>
        <taxon>lamiids</taxon>
        <taxon>Lamiales</taxon>
        <taxon>Gesneriaceae</taxon>
        <taxon>Didymocarpoideae</taxon>
        <taxon>Trichosporeae</taxon>
        <taxon>Loxocarpinae</taxon>
        <taxon>Dorcoceras</taxon>
    </lineage>
</organism>
<keyword evidence="2" id="KW-1185">Reference proteome</keyword>
<dbReference type="AlphaFoldDB" id="A0A2Z7C722"/>
<dbReference type="OrthoDB" id="1931077at2759"/>
<accession>A0A2Z7C722</accession>
<dbReference type="Proteomes" id="UP000250235">
    <property type="component" value="Unassembled WGS sequence"/>
</dbReference>